<dbReference type="InterPro" id="IPR011009">
    <property type="entry name" value="Kinase-like_dom_sf"/>
</dbReference>
<dbReference type="GO" id="GO:0042601">
    <property type="term" value="C:endospore-forming forespore"/>
    <property type="evidence" value="ECO:0007669"/>
    <property type="project" value="TreeGrafter"/>
</dbReference>
<dbReference type="AlphaFoldDB" id="A0A345PIM9"/>
<proteinExistence type="predicted"/>
<dbReference type="KEGG" id="ocn:CUC15_13390"/>
<dbReference type="SUPFAM" id="SSF56112">
    <property type="entry name" value="Protein kinase-like (PK-like)"/>
    <property type="match status" value="1"/>
</dbReference>
<dbReference type="InterPro" id="IPR047175">
    <property type="entry name" value="CotS-like"/>
</dbReference>
<reference evidence="2" key="1">
    <citation type="submission" date="2017-11" db="EMBL/GenBank/DDBJ databases">
        <authorList>
            <person name="Zhu W."/>
        </authorList>
    </citation>
    <scope>NUCLEOTIDE SEQUENCE [LARGE SCALE GENOMIC DNA]</scope>
    <source>
        <strain evidence="2">160</strain>
    </source>
</reference>
<dbReference type="Gene3D" id="3.90.1200.10">
    <property type="match status" value="1"/>
</dbReference>
<dbReference type="EMBL" id="CP024848">
    <property type="protein sequence ID" value="AXI09859.1"/>
    <property type="molecule type" value="Genomic_DNA"/>
</dbReference>
<dbReference type="Proteomes" id="UP000253908">
    <property type="component" value="Chromosome"/>
</dbReference>
<sequence>MPLRELLSTHYNIQVEEKIWLNGKEGYRQGNQFYFITTNDNREVILMEQAALAYYLMENDYKQVTMPIPNLNGEWFSSFADKSYMVFQVHQLKQENRQTDGKSLAMFHQLGSAYRYEPKNISSYGSWKKLWIEKLTVFEAKIEQEAKLHPTAYYRLLMDSLPYLIGISENAIQYMQESEGEQRFHEVDQSTVTFKRYANHLQEPVIWSEDLVYDHPVRDIAEYIRRQYFMNEPNEKVTNFLFDYQEARPLSVFSWRLIYGRLLYPIPIFDLIARGFVSEDFEQLYIDLANLLEQQTIYEKRLCGFYQSVGVDTDTWNIPVLQWLL</sequence>
<evidence type="ECO:0008006" key="3">
    <source>
        <dbReference type="Google" id="ProtNLM"/>
    </source>
</evidence>
<protein>
    <recommendedName>
        <fullName evidence="3">Spore coat protein YutH</fullName>
    </recommendedName>
</protein>
<dbReference type="RefSeq" id="WP_114917145.1">
    <property type="nucleotide sequence ID" value="NZ_CP024848.1"/>
</dbReference>
<accession>A0A345PIM9</accession>
<evidence type="ECO:0000313" key="2">
    <source>
        <dbReference type="Proteomes" id="UP000253908"/>
    </source>
</evidence>
<gene>
    <name evidence="1" type="ORF">CUC15_13390</name>
</gene>
<dbReference type="PANTHER" id="PTHR39179:SF2">
    <property type="entry name" value="ENDOSPORE COAT-ASSOCIATED PROTEIN YUTH"/>
    <property type="match status" value="1"/>
</dbReference>
<evidence type="ECO:0000313" key="1">
    <source>
        <dbReference type="EMBL" id="AXI09859.1"/>
    </source>
</evidence>
<dbReference type="OrthoDB" id="2986702at2"/>
<organism evidence="1 2">
    <name type="scientific">Oceanobacillus zhaokaii</name>
    <dbReference type="NCBI Taxonomy" id="2052660"/>
    <lineage>
        <taxon>Bacteria</taxon>
        <taxon>Bacillati</taxon>
        <taxon>Bacillota</taxon>
        <taxon>Bacilli</taxon>
        <taxon>Bacillales</taxon>
        <taxon>Bacillaceae</taxon>
        <taxon>Oceanobacillus</taxon>
    </lineage>
</organism>
<dbReference type="PANTHER" id="PTHR39179">
    <property type="entry name" value="SPORE COAT PROTEIN I"/>
    <property type="match status" value="1"/>
</dbReference>
<keyword evidence="2" id="KW-1185">Reference proteome</keyword>
<name>A0A345PIM9_9BACI</name>